<comment type="caution">
    <text evidence="1">The sequence shown here is derived from an EMBL/GenBank/DDBJ whole genome shotgun (WGS) entry which is preliminary data.</text>
</comment>
<dbReference type="AlphaFoldDB" id="A0A3N9WWP9"/>
<evidence type="ECO:0000313" key="2">
    <source>
        <dbReference type="EMBL" id="RQX10294.1"/>
    </source>
</evidence>
<proteinExistence type="predicted"/>
<organism evidence="1 3">
    <name type="scientific">Micromonospora inaquosa</name>
    <dbReference type="NCBI Taxonomy" id="2203716"/>
    <lineage>
        <taxon>Bacteria</taxon>
        <taxon>Bacillati</taxon>
        <taxon>Actinomycetota</taxon>
        <taxon>Actinomycetes</taxon>
        <taxon>Micromonosporales</taxon>
        <taxon>Micromonosporaceae</taxon>
        <taxon>Micromonospora</taxon>
    </lineage>
</organism>
<dbReference type="EMBL" id="QGSZ01000045">
    <property type="protein sequence ID" value="RQX10294.1"/>
    <property type="molecule type" value="Genomic_DNA"/>
</dbReference>
<dbReference type="EMBL" id="QGSZ01000162">
    <property type="protein sequence ID" value="RQX05231.1"/>
    <property type="molecule type" value="Genomic_DNA"/>
</dbReference>
<reference evidence="1 3" key="1">
    <citation type="submission" date="2018-05" db="EMBL/GenBank/DDBJ databases">
        <title>Micromonospora from Atacama Desert.</title>
        <authorList>
            <person name="Carro L."/>
            <person name="Goodfellow M."/>
            <person name="Klenk H.-P."/>
        </authorList>
    </citation>
    <scope>NUCLEOTIDE SEQUENCE [LARGE SCALE GENOMIC DNA]</scope>
    <source>
        <strain evidence="1 3">LB39</strain>
    </source>
</reference>
<sequence length="33" mass="3484">MLGDTPWGLSAGRCRGGQAVAVADLVRVRRLSD</sequence>
<evidence type="ECO:0000313" key="3">
    <source>
        <dbReference type="Proteomes" id="UP000282312"/>
    </source>
</evidence>
<name>A0A3N9WWP9_9ACTN</name>
<gene>
    <name evidence="2" type="ORF">DLJ59_00490</name>
    <name evidence="1" type="ORF">DLJ59_08155</name>
</gene>
<protein>
    <submittedName>
        <fullName evidence="1">IS630 family transposase</fullName>
    </submittedName>
</protein>
<evidence type="ECO:0000313" key="1">
    <source>
        <dbReference type="EMBL" id="RQX05231.1"/>
    </source>
</evidence>
<accession>A0A3N9WWP9</accession>
<dbReference type="Proteomes" id="UP000282312">
    <property type="component" value="Unassembled WGS sequence"/>
</dbReference>
<keyword evidence="3" id="KW-1185">Reference proteome</keyword>
<feature type="non-terminal residue" evidence="1">
    <location>
        <position position="33"/>
    </location>
</feature>